<dbReference type="PRINTS" id="PR00837">
    <property type="entry name" value="V5TPXLIKE"/>
</dbReference>
<sequence>MNPLRFAILALTGLTATTLTTVGVVGTSVLAKSQGTSQPPPIPLVAQATNLTKFRQEALDTHNKLRAKHGAPPMKLSNTLNQKAQRWAQNLARLGKLQHSGPGENLYWSTADATGNAVVQMWYDEVKDYNYNKPAFSMNTGHFTQVVWKGSGELGCGKAKGSKGYYVVCNYNPPGNMQGAFATNVGRPK</sequence>
<dbReference type="Pfam" id="PF00188">
    <property type="entry name" value="CAP"/>
    <property type="match status" value="1"/>
</dbReference>
<dbReference type="PROSITE" id="PS01009">
    <property type="entry name" value="CRISP_1"/>
    <property type="match status" value="1"/>
</dbReference>
<gene>
    <name evidence="2" type="ORF">Mic7113_3256</name>
</gene>
<dbReference type="EMBL" id="CP003630">
    <property type="protein sequence ID" value="AFZ18994.1"/>
    <property type="molecule type" value="Genomic_DNA"/>
</dbReference>
<dbReference type="STRING" id="1173027.Mic7113_3256"/>
<evidence type="ECO:0000313" key="2">
    <source>
        <dbReference type="EMBL" id="AFZ18994.1"/>
    </source>
</evidence>
<dbReference type="SMART" id="SM00198">
    <property type="entry name" value="SCP"/>
    <property type="match status" value="1"/>
</dbReference>
<evidence type="ECO:0000259" key="1">
    <source>
        <dbReference type="SMART" id="SM00198"/>
    </source>
</evidence>
<dbReference type="Gene3D" id="3.40.33.10">
    <property type="entry name" value="CAP"/>
    <property type="match status" value="1"/>
</dbReference>
<dbReference type="PROSITE" id="PS01010">
    <property type="entry name" value="CRISP_2"/>
    <property type="match status" value="1"/>
</dbReference>
<dbReference type="eggNOG" id="COG2340">
    <property type="taxonomic scope" value="Bacteria"/>
</dbReference>
<dbReference type="CDD" id="cd05382">
    <property type="entry name" value="CAP_GAPR1-like"/>
    <property type="match status" value="1"/>
</dbReference>
<accession>K9WGT5</accession>
<organism evidence="2 3">
    <name type="scientific">Allocoleopsis franciscana PCC 7113</name>
    <dbReference type="NCBI Taxonomy" id="1173027"/>
    <lineage>
        <taxon>Bacteria</taxon>
        <taxon>Bacillati</taxon>
        <taxon>Cyanobacteriota</taxon>
        <taxon>Cyanophyceae</taxon>
        <taxon>Coleofasciculales</taxon>
        <taxon>Coleofasciculaceae</taxon>
        <taxon>Allocoleopsis</taxon>
        <taxon>Allocoleopsis franciscana</taxon>
    </lineage>
</organism>
<reference evidence="2 3" key="1">
    <citation type="submission" date="2012-06" db="EMBL/GenBank/DDBJ databases">
        <title>Finished chromosome of genome of Microcoleus sp. PCC 7113.</title>
        <authorList>
            <consortium name="US DOE Joint Genome Institute"/>
            <person name="Gugger M."/>
            <person name="Coursin T."/>
            <person name="Rippka R."/>
            <person name="Tandeau De Marsac N."/>
            <person name="Huntemann M."/>
            <person name="Wei C.-L."/>
            <person name="Han J."/>
            <person name="Detter J.C."/>
            <person name="Han C."/>
            <person name="Tapia R."/>
            <person name="Chen A."/>
            <person name="Kyrpides N."/>
            <person name="Mavromatis K."/>
            <person name="Markowitz V."/>
            <person name="Szeto E."/>
            <person name="Ivanova N."/>
            <person name="Pagani I."/>
            <person name="Pati A."/>
            <person name="Goodwin L."/>
            <person name="Nordberg H.P."/>
            <person name="Cantor M.N."/>
            <person name="Hua S.X."/>
            <person name="Woyke T."/>
            <person name="Kerfeld C.A."/>
        </authorList>
    </citation>
    <scope>NUCLEOTIDE SEQUENCE [LARGE SCALE GENOMIC DNA]</scope>
    <source>
        <strain evidence="2 3">PCC 7113</strain>
    </source>
</reference>
<dbReference type="GO" id="GO:0005576">
    <property type="term" value="C:extracellular region"/>
    <property type="evidence" value="ECO:0007669"/>
    <property type="project" value="InterPro"/>
</dbReference>
<dbReference type="SUPFAM" id="SSF55797">
    <property type="entry name" value="PR-1-like"/>
    <property type="match status" value="1"/>
</dbReference>
<dbReference type="OrthoDB" id="9794228at2"/>
<dbReference type="InterPro" id="IPR018244">
    <property type="entry name" value="Allrgn_V5/Tpx1_CS"/>
</dbReference>
<dbReference type="InterPro" id="IPR001283">
    <property type="entry name" value="CRISP-related"/>
</dbReference>
<dbReference type="HOGENOM" id="CLU_035730_9_0_3"/>
<dbReference type="KEGG" id="mic:Mic7113_3256"/>
<dbReference type="AlphaFoldDB" id="K9WGT5"/>
<name>K9WGT5_9CYAN</name>
<proteinExistence type="predicted"/>
<dbReference type="RefSeq" id="WP_015183138.1">
    <property type="nucleotide sequence ID" value="NC_019738.1"/>
</dbReference>
<dbReference type="InterPro" id="IPR034113">
    <property type="entry name" value="SCP_GAPR1-like"/>
</dbReference>
<dbReference type="PATRIC" id="fig|1173027.3.peg.3590"/>
<keyword evidence="3" id="KW-1185">Reference proteome</keyword>
<dbReference type="InterPro" id="IPR014044">
    <property type="entry name" value="CAP_dom"/>
</dbReference>
<dbReference type="PANTHER" id="PTHR10334">
    <property type="entry name" value="CYSTEINE-RICH SECRETORY PROTEIN-RELATED"/>
    <property type="match status" value="1"/>
</dbReference>
<dbReference type="FunFam" id="3.40.33.10:FF:000002">
    <property type="entry name" value="Golgi-associated plant pathogenesis-related protein 1"/>
    <property type="match status" value="1"/>
</dbReference>
<dbReference type="InterPro" id="IPR035940">
    <property type="entry name" value="CAP_sf"/>
</dbReference>
<feature type="domain" description="SCP" evidence="1">
    <location>
        <begin position="53"/>
        <end position="179"/>
    </location>
</feature>
<protein>
    <submittedName>
        <fullName evidence="2">Uncharacterized protein with SCP/PR1 domains</fullName>
    </submittedName>
</protein>
<evidence type="ECO:0000313" key="3">
    <source>
        <dbReference type="Proteomes" id="UP000010471"/>
    </source>
</evidence>
<dbReference type="Proteomes" id="UP000010471">
    <property type="component" value="Chromosome"/>
</dbReference>